<dbReference type="InterPro" id="IPR017896">
    <property type="entry name" value="4Fe4S_Fe-S-bd"/>
</dbReference>
<dbReference type="PROSITE" id="PS00198">
    <property type="entry name" value="4FE4S_FER_1"/>
    <property type="match status" value="1"/>
</dbReference>
<dbReference type="AlphaFoldDB" id="A0A1T4QCX9"/>
<dbReference type="OrthoDB" id="9794954at2"/>
<name>A0A1T4QCX9_9FIRM</name>
<evidence type="ECO:0000256" key="1">
    <source>
        <dbReference type="ARBA" id="ARBA00022723"/>
    </source>
</evidence>
<feature type="domain" description="4Fe-4S ferredoxin-type" evidence="4">
    <location>
        <begin position="20"/>
        <end position="50"/>
    </location>
</feature>
<evidence type="ECO:0000313" key="6">
    <source>
        <dbReference type="Proteomes" id="UP000190625"/>
    </source>
</evidence>
<dbReference type="GO" id="GO:0005886">
    <property type="term" value="C:plasma membrane"/>
    <property type="evidence" value="ECO:0007669"/>
    <property type="project" value="TreeGrafter"/>
</dbReference>
<dbReference type="InterPro" id="IPR051460">
    <property type="entry name" value="HdrC_iron-sulfur_subunit"/>
</dbReference>
<evidence type="ECO:0000256" key="2">
    <source>
        <dbReference type="ARBA" id="ARBA00023004"/>
    </source>
</evidence>
<evidence type="ECO:0000259" key="4">
    <source>
        <dbReference type="PROSITE" id="PS51379"/>
    </source>
</evidence>
<keyword evidence="3" id="KW-0411">Iron-sulfur</keyword>
<protein>
    <submittedName>
        <fullName evidence="5">Heterodisulfide reductase subunit C</fullName>
    </submittedName>
</protein>
<dbReference type="SUPFAM" id="SSF46548">
    <property type="entry name" value="alpha-helical ferredoxin"/>
    <property type="match status" value="1"/>
</dbReference>
<evidence type="ECO:0000256" key="3">
    <source>
        <dbReference type="ARBA" id="ARBA00023014"/>
    </source>
</evidence>
<sequence>MLENANDWSDTFYEKWKPIAMGFVNGAEKCLQCGKCTGQCPAAAVNPSYNPRKMIADLVNGNIKRIVSSIELWQCFFCSGCFATCPVDINFPFFVFMTRLAAMSQGFGWEDVKQLQKYAEQDYLSDGITVSPSERNPYVLEERGDIANIREEAGMPRKRQVTEEAVAEINMISDLSGMTSFMKKIGGVELYDCSKCTPRIEEKCKTKELPRKVGDIKTHYRFYNYGVPTGGAENA</sequence>
<dbReference type="GO" id="GO:0046872">
    <property type="term" value="F:metal ion binding"/>
    <property type="evidence" value="ECO:0007669"/>
    <property type="project" value="UniProtKB-KW"/>
</dbReference>
<proteinExistence type="predicted"/>
<dbReference type="PROSITE" id="PS51379">
    <property type="entry name" value="4FE4S_FER_2"/>
    <property type="match status" value="1"/>
</dbReference>
<dbReference type="EMBL" id="FUWM01000026">
    <property type="protein sequence ID" value="SKA01088.1"/>
    <property type="molecule type" value="Genomic_DNA"/>
</dbReference>
<gene>
    <name evidence="5" type="ORF">SAMN02745118_02497</name>
</gene>
<dbReference type="Proteomes" id="UP000190625">
    <property type="component" value="Unassembled WGS sequence"/>
</dbReference>
<dbReference type="Gene3D" id="1.10.1060.10">
    <property type="entry name" value="Alpha-helical ferredoxin"/>
    <property type="match status" value="1"/>
</dbReference>
<keyword evidence="1" id="KW-0479">Metal-binding</keyword>
<evidence type="ECO:0000313" key="5">
    <source>
        <dbReference type="EMBL" id="SKA01088.1"/>
    </source>
</evidence>
<dbReference type="PANTHER" id="PTHR43255:SF2">
    <property type="entry name" value="HETERODISULFIDE REDUCTASE RELATED PROTEIN"/>
    <property type="match status" value="1"/>
</dbReference>
<organism evidence="5 6">
    <name type="scientific">Selenihalanaerobacter shriftii</name>
    <dbReference type="NCBI Taxonomy" id="142842"/>
    <lineage>
        <taxon>Bacteria</taxon>
        <taxon>Bacillati</taxon>
        <taxon>Bacillota</taxon>
        <taxon>Clostridia</taxon>
        <taxon>Halanaerobiales</taxon>
        <taxon>Halobacteroidaceae</taxon>
        <taxon>Selenihalanaerobacter</taxon>
    </lineage>
</organism>
<accession>A0A1T4QCX9</accession>
<reference evidence="6" key="1">
    <citation type="submission" date="2017-02" db="EMBL/GenBank/DDBJ databases">
        <authorList>
            <person name="Varghese N."/>
            <person name="Submissions S."/>
        </authorList>
    </citation>
    <scope>NUCLEOTIDE SEQUENCE [LARGE SCALE GENOMIC DNA]</scope>
    <source>
        <strain evidence="6">ATCC BAA-73</strain>
    </source>
</reference>
<dbReference type="STRING" id="142842.SAMN02745118_02497"/>
<dbReference type="InterPro" id="IPR009051">
    <property type="entry name" value="Helical_ferredxn"/>
</dbReference>
<dbReference type="RefSeq" id="WP_078810920.1">
    <property type="nucleotide sequence ID" value="NZ_FUWM01000026.1"/>
</dbReference>
<dbReference type="GO" id="GO:0051536">
    <property type="term" value="F:iron-sulfur cluster binding"/>
    <property type="evidence" value="ECO:0007669"/>
    <property type="project" value="UniProtKB-KW"/>
</dbReference>
<dbReference type="InterPro" id="IPR017900">
    <property type="entry name" value="4Fe4S_Fe_S_CS"/>
</dbReference>
<dbReference type="PANTHER" id="PTHR43255">
    <property type="entry name" value="IRON-SULFUR-BINDING OXIDOREDUCTASE FADF-RELATED-RELATED"/>
    <property type="match status" value="1"/>
</dbReference>
<dbReference type="Pfam" id="PF13187">
    <property type="entry name" value="Fer4_9"/>
    <property type="match status" value="1"/>
</dbReference>
<keyword evidence="6" id="KW-1185">Reference proteome</keyword>
<keyword evidence="2" id="KW-0408">Iron</keyword>